<evidence type="ECO:0000313" key="2">
    <source>
        <dbReference type="Proteomes" id="UP000009096"/>
    </source>
</evidence>
<organism evidence="1 2">
    <name type="scientific">Gibberella moniliformis (strain M3125 / FGSC 7600)</name>
    <name type="common">Maize ear and stalk rot fungus</name>
    <name type="synonym">Fusarium verticillioides</name>
    <dbReference type="NCBI Taxonomy" id="334819"/>
    <lineage>
        <taxon>Eukaryota</taxon>
        <taxon>Fungi</taxon>
        <taxon>Dikarya</taxon>
        <taxon>Ascomycota</taxon>
        <taxon>Pezizomycotina</taxon>
        <taxon>Sordariomycetes</taxon>
        <taxon>Hypocreomycetidae</taxon>
        <taxon>Hypocreales</taxon>
        <taxon>Nectriaceae</taxon>
        <taxon>Fusarium</taxon>
        <taxon>Fusarium fujikuroi species complex</taxon>
    </lineage>
</organism>
<keyword evidence="2" id="KW-1185">Reference proteome</keyword>
<name>W7MI52_GIBM7</name>
<dbReference type="EMBL" id="CM000578">
    <property type="protein sequence ID" value="EWG50541.1"/>
    <property type="molecule type" value="Genomic_DNA"/>
</dbReference>
<dbReference type="AlphaFoldDB" id="W7MI52"/>
<gene>
    <name evidence="1" type="ORF">FVEG_16649</name>
</gene>
<evidence type="ECO:0008006" key="3">
    <source>
        <dbReference type="Google" id="ProtNLM"/>
    </source>
</evidence>
<proteinExistence type="predicted"/>
<dbReference type="STRING" id="334819.W7MI52"/>
<reference evidence="1 2" key="1">
    <citation type="journal article" date="2010" name="Nature">
        <title>Comparative genomics reveals mobile pathogenicity chromosomes in Fusarium.</title>
        <authorList>
            <person name="Ma L.J."/>
            <person name="van der Does H.C."/>
            <person name="Borkovich K.A."/>
            <person name="Coleman J.J."/>
            <person name="Daboussi M.J."/>
            <person name="Di Pietro A."/>
            <person name="Dufresne M."/>
            <person name="Freitag M."/>
            <person name="Grabherr M."/>
            <person name="Henrissat B."/>
            <person name="Houterman P.M."/>
            <person name="Kang S."/>
            <person name="Shim W.B."/>
            <person name="Woloshuk C."/>
            <person name="Xie X."/>
            <person name="Xu J.R."/>
            <person name="Antoniw J."/>
            <person name="Baker S.E."/>
            <person name="Bluhm B.H."/>
            <person name="Breakspear A."/>
            <person name="Brown D.W."/>
            <person name="Butchko R.A."/>
            <person name="Chapman S."/>
            <person name="Coulson R."/>
            <person name="Coutinho P.M."/>
            <person name="Danchin E.G."/>
            <person name="Diener A."/>
            <person name="Gale L.R."/>
            <person name="Gardiner D.M."/>
            <person name="Goff S."/>
            <person name="Hammond-Kosack K.E."/>
            <person name="Hilburn K."/>
            <person name="Hua-Van A."/>
            <person name="Jonkers W."/>
            <person name="Kazan K."/>
            <person name="Kodira C.D."/>
            <person name="Koehrsen M."/>
            <person name="Kumar L."/>
            <person name="Lee Y.H."/>
            <person name="Li L."/>
            <person name="Manners J.M."/>
            <person name="Miranda-Saavedra D."/>
            <person name="Mukherjee M."/>
            <person name="Park G."/>
            <person name="Park J."/>
            <person name="Park S.Y."/>
            <person name="Proctor R.H."/>
            <person name="Regev A."/>
            <person name="Ruiz-Roldan M.C."/>
            <person name="Sain D."/>
            <person name="Sakthikumar S."/>
            <person name="Sykes S."/>
            <person name="Schwartz D.C."/>
            <person name="Turgeon B.G."/>
            <person name="Wapinski I."/>
            <person name="Yoder O."/>
            <person name="Young S."/>
            <person name="Zeng Q."/>
            <person name="Zhou S."/>
            <person name="Galagan J."/>
            <person name="Cuomo C.A."/>
            <person name="Kistler H.C."/>
            <person name="Rep M."/>
        </authorList>
    </citation>
    <scope>NUCLEOTIDE SEQUENCE [LARGE SCALE GENOMIC DNA]</scope>
    <source>
        <strain evidence="2">M3125 / FGSC 7600</strain>
    </source>
</reference>
<dbReference type="Proteomes" id="UP000009096">
    <property type="component" value="Chromosome 1"/>
</dbReference>
<dbReference type="GeneID" id="30073525"/>
<accession>W7MI52</accession>
<dbReference type="EMBL" id="DS022254">
    <property type="protein sequence ID" value="EWG50541.1"/>
    <property type="molecule type" value="Genomic_DNA"/>
</dbReference>
<protein>
    <recommendedName>
        <fullName evidence="3">F-box domain-containing protein</fullName>
    </recommendedName>
</protein>
<dbReference type="OrthoDB" id="3766406at2759"/>
<evidence type="ECO:0000313" key="1">
    <source>
        <dbReference type="EMBL" id="EWG50541.1"/>
    </source>
</evidence>
<sequence>MAWTQDMSSRWICGGGSQLSKTKSNSDSFSFNLPADILLIVHEFLPASSQLCLLTTCRGIKVLLEHRTVPYSRLTLEQKREYKTFVIRQFPNAWLAEDTLRFREFQEEDLYQQPQGPPLRDQPGWDANDLWRFRAGALLIRHRHVRMSLIYHRLEKKTRRQKSFLKSLLEPYRTDFSPCLEIHPSEKNGVVSHFESHPKLVAGQYLLFNQWTFTNTLRGGTIALHKLDRFEACTHQGMSDFGWKAFFSCRKRYAEFGFQRETIQLARALWLLPPVRRSDEFFECVCEAIKNPGRQVDGMCPYCLTEFSICMTTKMMQIRVWKDLGTEDSCWSPVWQTHLGVSDPQGLPRGKDCLEIRSRCGYTGVEGQ</sequence>
<dbReference type="VEuPathDB" id="FungiDB:FVEG_16649"/>
<dbReference type="KEGG" id="fvr:FVEG_16649"/>
<dbReference type="RefSeq" id="XP_018756732.1">
    <property type="nucleotide sequence ID" value="XM_018905887.1"/>
</dbReference>